<dbReference type="GO" id="GO:0005788">
    <property type="term" value="C:endoplasmic reticulum lumen"/>
    <property type="evidence" value="ECO:0007669"/>
    <property type="project" value="UniProtKB-SubCell"/>
</dbReference>
<dbReference type="Gene3D" id="1.20.1270.10">
    <property type="match status" value="1"/>
</dbReference>
<evidence type="ECO:0000256" key="20">
    <source>
        <dbReference type="SAM" id="SignalP"/>
    </source>
</evidence>
<evidence type="ECO:0000256" key="12">
    <source>
        <dbReference type="ARBA" id="ARBA00023163"/>
    </source>
</evidence>
<dbReference type="FunFam" id="3.30.420.40:FF:000026">
    <property type="entry name" value="Heat shock protein 70"/>
    <property type="match status" value="1"/>
</dbReference>
<dbReference type="FunFam" id="3.30.420.40:FF:000172">
    <property type="entry name" value="Heat shock 70 kDa protein"/>
    <property type="match status" value="1"/>
</dbReference>
<comment type="subcellular location">
    <subcellularLocation>
        <location evidence="3">Endoplasmic reticulum lumen</location>
    </subcellularLocation>
    <subcellularLocation>
        <location evidence="2">Nucleus</location>
    </subcellularLocation>
</comment>
<evidence type="ECO:0000313" key="22">
    <source>
        <dbReference type="Proteomes" id="UP000094065"/>
    </source>
</evidence>
<evidence type="ECO:0000256" key="2">
    <source>
        <dbReference type="ARBA" id="ARBA00004123"/>
    </source>
</evidence>
<proteinExistence type="inferred from homology"/>
<evidence type="ECO:0000256" key="6">
    <source>
        <dbReference type="ARBA" id="ARBA00022729"/>
    </source>
</evidence>
<evidence type="ECO:0000256" key="18">
    <source>
        <dbReference type="ARBA" id="ARBA00069297"/>
    </source>
</evidence>
<keyword evidence="12" id="KW-0804">Transcription</keyword>
<dbReference type="InterPro" id="IPR013126">
    <property type="entry name" value="Hsp_70_fam"/>
</dbReference>
<evidence type="ECO:0000256" key="9">
    <source>
        <dbReference type="ARBA" id="ARBA00022840"/>
    </source>
</evidence>
<dbReference type="EMBL" id="AWGJ01000012">
    <property type="protein sequence ID" value="ODN73944.1"/>
    <property type="molecule type" value="Genomic_DNA"/>
</dbReference>
<comment type="subunit">
    <text evidence="16">Interacts with transcription factor HSF1 on chromatin.</text>
</comment>
<organism evidence="21 22">
    <name type="scientific">Cryptococcus amylolentus CBS 6039</name>
    <dbReference type="NCBI Taxonomy" id="1295533"/>
    <lineage>
        <taxon>Eukaryota</taxon>
        <taxon>Fungi</taxon>
        <taxon>Dikarya</taxon>
        <taxon>Basidiomycota</taxon>
        <taxon>Agaricomycotina</taxon>
        <taxon>Tremellomycetes</taxon>
        <taxon>Tremellales</taxon>
        <taxon>Cryptococcaceae</taxon>
        <taxon>Cryptococcus</taxon>
    </lineage>
</organism>
<evidence type="ECO:0000256" key="10">
    <source>
        <dbReference type="ARBA" id="ARBA00023015"/>
    </source>
</evidence>
<keyword evidence="7 19" id="KW-0547">Nucleotide-binding</keyword>
<gene>
    <name evidence="21" type="ORF">L202_07447</name>
</gene>
<dbReference type="GO" id="GO:0005634">
    <property type="term" value="C:nucleus"/>
    <property type="evidence" value="ECO:0007669"/>
    <property type="project" value="UniProtKB-SubCell"/>
</dbReference>
<keyword evidence="10" id="KW-0805">Transcription regulation</keyword>
<dbReference type="GeneID" id="30158756"/>
<dbReference type="PANTHER" id="PTHR19375">
    <property type="entry name" value="HEAT SHOCK PROTEIN 70KDA"/>
    <property type="match status" value="1"/>
</dbReference>
<dbReference type="OrthoDB" id="2401965at2759"/>
<dbReference type="PROSITE" id="PS01036">
    <property type="entry name" value="HSP70_3"/>
    <property type="match status" value="1"/>
</dbReference>
<comment type="similarity">
    <text evidence="4 19">Belongs to the heat shock protein 70 family.</text>
</comment>
<dbReference type="Gene3D" id="3.90.640.10">
    <property type="entry name" value="Actin, Chain A, domain 4"/>
    <property type="match status" value="1"/>
</dbReference>
<feature type="chain" id="PRO_5009129068" description="Heat shock 70 kDa protein C" evidence="20">
    <location>
        <begin position="43"/>
        <end position="674"/>
    </location>
</feature>
<dbReference type="InterPro" id="IPR018181">
    <property type="entry name" value="Heat_shock_70_CS"/>
</dbReference>
<dbReference type="FunFam" id="3.30.30.30:FF:000001">
    <property type="entry name" value="heat shock 70 kDa protein-like"/>
    <property type="match status" value="1"/>
</dbReference>
<evidence type="ECO:0000256" key="15">
    <source>
        <dbReference type="ARBA" id="ARBA00048056"/>
    </source>
</evidence>
<keyword evidence="22" id="KW-1185">Reference proteome</keyword>
<comment type="caution">
    <text evidence="21">The sequence shown here is derived from an EMBL/GenBank/DDBJ whole genome shotgun (WGS) entry which is preliminary data.</text>
</comment>
<dbReference type="Gene3D" id="3.30.420.40">
    <property type="match status" value="2"/>
</dbReference>
<dbReference type="SUPFAM" id="SSF100920">
    <property type="entry name" value="Heat shock protein 70kD (HSP70), peptide-binding domain"/>
    <property type="match status" value="1"/>
</dbReference>
<evidence type="ECO:0000256" key="19">
    <source>
        <dbReference type="RuleBase" id="RU003322"/>
    </source>
</evidence>
<accession>A0A1E3HC95</accession>
<name>A0A1E3HC95_9TREE</name>
<dbReference type="Proteomes" id="UP000094065">
    <property type="component" value="Unassembled WGS sequence"/>
</dbReference>
<evidence type="ECO:0000256" key="3">
    <source>
        <dbReference type="ARBA" id="ARBA00004319"/>
    </source>
</evidence>
<evidence type="ECO:0000256" key="13">
    <source>
        <dbReference type="ARBA" id="ARBA00023242"/>
    </source>
</evidence>
<dbReference type="SUPFAM" id="SSF100934">
    <property type="entry name" value="Heat shock protein 70kD (HSP70), C-terminal subdomain"/>
    <property type="match status" value="1"/>
</dbReference>
<dbReference type="EC" id="3.6.4.10" evidence="5"/>
<keyword evidence="9 19" id="KW-0067">ATP-binding</keyword>
<keyword evidence="6 20" id="KW-0732">Signal</keyword>
<dbReference type="AlphaFoldDB" id="A0A1E3HC95"/>
<dbReference type="InterPro" id="IPR043129">
    <property type="entry name" value="ATPase_NBD"/>
</dbReference>
<keyword evidence="8" id="KW-0256">Endoplasmic reticulum</keyword>
<evidence type="ECO:0000256" key="17">
    <source>
        <dbReference type="ARBA" id="ARBA00068399"/>
    </source>
</evidence>
<dbReference type="RefSeq" id="XP_018989806.1">
    <property type="nucleotide sequence ID" value="XM_019142163.1"/>
</dbReference>
<dbReference type="CDD" id="cd10241">
    <property type="entry name" value="ASKHA_NBD_HSP70_BiP"/>
    <property type="match status" value="1"/>
</dbReference>
<dbReference type="GO" id="GO:0140662">
    <property type="term" value="F:ATP-dependent protein folding chaperone"/>
    <property type="evidence" value="ECO:0007669"/>
    <property type="project" value="InterPro"/>
</dbReference>
<dbReference type="PRINTS" id="PR00301">
    <property type="entry name" value="HEATSHOCK70"/>
</dbReference>
<keyword evidence="13" id="KW-0539">Nucleus</keyword>
<dbReference type="STRING" id="1295533.A0A1E3HC95"/>
<evidence type="ECO:0000256" key="16">
    <source>
        <dbReference type="ARBA" id="ARBA00062310"/>
    </source>
</evidence>
<dbReference type="Gene3D" id="2.60.34.10">
    <property type="entry name" value="Substrate Binding Domain Of DNAk, Chain A, domain 1"/>
    <property type="match status" value="1"/>
</dbReference>
<evidence type="ECO:0000256" key="4">
    <source>
        <dbReference type="ARBA" id="ARBA00007381"/>
    </source>
</evidence>
<reference evidence="21 22" key="1">
    <citation type="submission" date="2016-06" db="EMBL/GenBank/DDBJ databases">
        <title>Evolution of pathogenesis and genome organization in the Tremellales.</title>
        <authorList>
            <person name="Cuomo C."/>
            <person name="Litvintseva A."/>
            <person name="Heitman J."/>
            <person name="Chen Y."/>
            <person name="Sun S."/>
            <person name="Springer D."/>
            <person name="Dromer F."/>
            <person name="Young S."/>
            <person name="Zeng Q."/>
            <person name="Chapman S."/>
            <person name="Gujja S."/>
            <person name="Saif S."/>
            <person name="Birren B."/>
        </authorList>
    </citation>
    <scope>NUCLEOTIDE SEQUENCE [LARGE SCALE GENOMIC DNA]</scope>
    <source>
        <strain evidence="21 22">CBS 6039</strain>
    </source>
</reference>
<evidence type="ECO:0000256" key="5">
    <source>
        <dbReference type="ARBA" id="ARBA00012554"/>
    </source>
</evidence>
<evidence type="ECO:0000313" key="21">
    <source>
        <dbReference type="EMBL" id="ODN73944.1"/>
    </source>
</evidence>
<dbReference type="InterPro" id="IPR029047">
    <property type="entry name" value="HSP70_peptide-bd_sf"/>
</dbReference>
<dbReference type="GO" id="GO:0006986">
    <property type="term" value="P:response to unfolded protein"/>
    <property type="evidence" value="ECO:0007669"/>
    <property type="project" value="UniProtKB-ARBA"/>
</dbReference>
<dbReference type="Pfam" id="PF00012">
    <property type="entry name" value="HSP70"/>
    <property type="match status" value="1"/>
</dbReference>
<evidence type="ECO:0000256" key="7">
    <source>
        <dbReference type="ARBA" id="ARBA00022741"/>
    </source>
</evidence>
<dbReference type="InterPro" id="IPR029048">
    <property type="entry name" value="HSP70_C_sf"/>
</dbReference>
<feature type="signal peptide" evidence="20">
    <location>
        <begin position="1"/>
        <end position="42"/>
    </location>
</feature>
<evidence type="ECO:0000256" key="8">
    <source>
        <dbReference type="ARBA" id="ARBA00022824"/>
    </source>
</evidence>
<dbReference type="Gene3D" id="3.30.30.30">
    <property type="match status" value="1"/>
</dbReference>
<evidence type="ECO:0000256" key="14">
    <source>
        <dbReference type="ARBA" id="ARBA00031728"/>
    </source>
</evidence>
<dbReference type="SUPFAM" id="SSF53067">
    <property type="entry name" value="Actin-like ATPase domain"/>
    <property type="match status" value="2"/>
</dbReference>
<sequence>MAYSLASRPKRPSTASSLMSKLTLIAFVLVALLCFLPAGVRAEDKEDVGTVIGIDLGTTYSCVAVQRGGKVEIIANDQGNRITPSWVAFTEEERLIGDAAKNQASNNPENTVFDAKRLIGRYFSDPDVTRDRKHWPFKIVSKEGKPMIQVNHRGDLRDFTPEEVSAMVLTKMKETAEAYLGHKVTHAVVTVPAYFNDAQRSATRDAGTIAGLTVLRIVNEPTAAAIAYGLDRSTKKESQIIVYDLGGGTFDVSLLSIEDGVFEVLATAGDTHLGGEDFDNRVIEYLVKQYKKKTDVDVSKNNRAMGKLKREVEKAKRTLSSQMSTKIEIEAFENGNDFAETLTRAKFEELNMDLFRKTMKPVEQVLKDAGVKKDEVDDIVLVGGSTRIPKVQQLLKEYFNGKEPSKGINPDEAVAYGAAVQGGILSGEAGSSDVLLIDVCPLTLGIETTGGVMTKLIARNSVVPTKKSQIFSTAADNQPTVRIQVFEGERSMTKDNNMLGEFDLNNIPPAPRGVPQIEVTFEIDANGILRVSAADKGTGKVESITITNDQRRLSPEEIERMVQEAEEFADEDAAVKKRIESQNGLQNFIFSLKSQVGDAEGLGGKLSEDDKDTVLSAIKEKTEWLEEHPQAEAEDYEEQLSELQATVAPITSNLYSGGGSAYDEEMPFGGHDEL</sequence>
<dbReference type="FunFam" id="2.60.34.10:FF:000002">
    <property type="entry name" value="Heat shock 70 kDa"/>
    <property type="match status" value="1"/>
</dbReference>
<comment type="catalytic activity">
    <reaction evidence="15">
        <text>ATP + H2O = ADP + phosphate + H(+)</text>
        <dbReference type="Rhea" id="RHEA:13065"/>
        <dbReference type="ChEBI" id="CHEBI:15377"/>
        <dbReference type="ChEBI" id="CHEBI:15378"/>
        <dbReference type="ChEBI" id="CHEBI:30616"/>
        <dbReference type="ChEBI" id="CHEBI:43474"/>
        <dbReference type="ChEBI" id="CHEBI:456216"/>
        <dbReference type="EC" id="3.6.4.10"/>
    </reaction>
</comment>
<keyword evidence="11" id="KW-0346">Stress response</keyword>
<dbReference type="FunFam" id="3.90.640.10:FF:000153">
    <property type="entry name" value="Endoplasmic reticulum chaperone BiP"/>
    <property type="match status" value="1"/>
</dbReference>
<dbReference type="NCBIfam" id="NF001413">
    <property type="entry name" value="PRK00290.1"/>
    <property type="match status" value="1"/>
</dbReference>
<dbReference type="InterPro" id="IPR042050">
    <property type="entry name" value="BIP_NBD"/>
</dbReference>
<evidence type="ECO:0000256" key="1">
    <source>
        <dbReference type="ARBA" id="ARBA00002226"/>
    </source>
</evidence>
<evidence type="ECO:0000256" key="11">
    <source>
        <dbReference type="ARBA" id="ARBA00023016"/>
    </source>
</evidence>
<dbReference type="GO" id="GO:0005524">
    <property type="term" value="F:ATP binding"/>
    <property type="evidence" value="ECO:0007669"/>
    <property type="project" value="UniProtKB-KW"/>
</dbReference>
<dbReference type="PROSITE" id="PS00297">
    <property type="entry name" value="HSP70_1"/>
    <property type="match status" value="1"/>
</dbReference>
<dbReference type="FunFam" id="1.20.1270.10:FF:000056">
    <property type="entry name" value="Putative Hsp70 family ATPase KAR2"/>
    <property type="match status" value="1"/>
</dbReference>
<dbReference type="PROSITE" id="PS00329">
    <property type="entry name" value="HSP70_2"/>
    <property type="match status" value="1"/>
</dbReference>
<protein>
    <recommendedName>
        <fullName evidence="18">Heat shock 70 kDa protein C</fullName>
        <ecNumber evidence="5">3.6.4.10</ecNumber>
    </recommendedName>
    <alternativeName>
        <fullName evidence="14">Immunoglobulin heavy chain-binding protein homolog</fullName>
    </alternativeName>
    <alternativeName>
        <fullName evidence="17">Transcriptional coregulator SSA1</fullName>
    </alternativeName>
</protein>
<comment type="function">
    <text evidence="1">Probably plays a role in facilitating the assembly of multimeric protein complexes inside the ER. Is required for secretory polypeptide translocation. May physically associate with SEC63 protein in the endoplasmic reticulum and this interaction may be regulated by ATP hydrolysis.</text>
</comment>